<dbReference type="SUPFAM" id="SSF46894">
    <property type="entry name" value="C-terminal effector domain of the bipartite response regulators"/>
    <property type="match status" value="1"/>
</dbReference>
<dbReference type="GO" id="GO:0003677">
    <property type="term" value="F:DNA binding"/>
    <property type="evidence" value="ECO:0007669"/>
    <property type="project" value="UniProtKB-KW"/>
</dbReference>
<dbReference type="Gene3D" id="1.25.40.10">
    <property type="entry name" value="Tetratricopeptide repeat domain"/>
    <property type="match status" value="1"/>
</dbReference>
<name>A0A7X0SHS8_9BACL</name>
<protein>
    <submittedName>
        <fullName evidence="5">AAA family ATPase</fullName>
    </submittedName>
</protein>
<dbReference type="Pfam" id="PF25873">
    <property type="entry name" value="WHD_MalT"/>
    <property type="match status" value="1"/>
</dbReference>
<dbReference type="EMBL" id="JACJVO010000005">
    <property type="protein sequence ID" value="MBB6730204.1"/>
    <property type="molecule type" value="Genomic_DNA"/>
</dbReference>
<feature type="domain" description="HTH luxR-type" evidence="4">
    <location>
        <begin position="795"/>
        <end position="860"/>
    </location>
</feature>
<dbReference type="InterPro" id="IPR036388">
    <property type="entry name" value="WH-like_DNA-bd_sf"/>
</dbReference>
<dbReference type="GO" id="GO:0006355">
    <property type="term" value="P:regulation of DNA-templated transcription"/>
    <property type="evidence" value="ECO:0007669"/>
    <property type="project" value="InterPro"/>
</dbReference>
<dbReference type="RefSeq" id="WP_185127870.1">
    <property type="nucleotide sequence ID" value="NZ_JACJVO010000005.1"/>
</dbReference>
<dbReference type="InterPro" id="IPR059106">
    <property type="entry name" value="WHD_MalT"/>
</dbReference>
<sequence length="865" mass="97518">MNQEIILRTKIRPPVPRAGGLHRARLTERLDRARSSGRITLVHAPAGFGKTTLLSQWARQSADPVAWYSLDETDNDLIKFWRYVSQSVYAAVSPGSADRLTPLLRAYPNVSIGGILDALLSGLEEAESPLAVVLDDYQVIADPFIHDSLSYFIDRLPDPVHLVVASRSELPLSTSKWNARGQRHLLTAKQLSFTPEEAREFCLQAAGLTLTDDRIGQLMDWTEGWAASLQLISVSLSEHPNPDVFFDRGRGTNRDLMQYLLDEVFERLPERLRGFLLRTSVLSRFDAEACDAMTDSKDGLRTLDELQRRNLFLTPLDDSGAWFRYHHLFGQFLQDYVRQHEPGLWPDLHRQAAVHLSGRGMPDDAVEHALAAGDHDLAVRLLERHVESVLRRGELATLLRWMQSVPRDAMTHSLATLHAFLLIVTGQIEPAERELARLEREAAEEASGEALRELQSGLFFVKVNWAFASGRYEQWYAYAEQLPGMLPENPIFYHFNYNSNEPFVRRTLFGLRGVQNVETEQIAKRITGIMEAHGWGNALFTLYIIQSLSEGYYEWNRLEDSEALVRRVEPIARRQRIAGLYVPNRLTAARIQWALGQKEAAWAILNEAIEEMRGAGEDEAQWLRPLRAFAAYLHVREGDPARADKELSGLELQPGKISLLRMTEYMALARLLGARRKEKDALRLLDPLRQKSGADGSLIGLVEISALQALLEAQRGHRAAALRHLGEALALSEASGYIRTYLDEGESMQSLLQQYRDLRVKQPSPGEPEAAAPSVGYVERVLAAFPQKEPPASRSARLQEPLSAKERAVLLEAVRGAVNREIAERLHLTEGTVKVYLSRIYAKLGVSTRVQALRRAEELRLFEAD</sequence>
<dbReference type="InterPro" id="IPR041664">
    <property type="entry name" value="AAA_16"/>
</dbReference>
<organism evidence="5 6">
    <name type="scientific">Cohnella zeiphila</name>
    <dbReference type="NCBI Taxonomy" id="2761120"/>
    <lineage>
        <taxon>Bacteria</taxon>
        <taxon>Bacillati</taxon>
        <taxon>Bacillota</taxon>
        <taxon>Bacilli</taxon>
        <taxon>Bacillales</taxon>
        <taxon>Paenibacillaceae</taxon>
        <taxon>Cohnella</taxon>
    </lineage>
</organism>
<dbReference type="InterPro" id="IPR041617">
    <property type="entry name" value="TPR_MalT"/>
</dbReference>
<keyword evidence="6" id="KW-1185">Reference proteome</keyword>
<evidence type="ECO:0000259" key="4">
    <source>
        <dbReference type="PROSITE" id="PS50043"/>
    </source>
</evidence>
<dbReference type="PROSITE" id="PS50043">
    <property type="entry name" value="HTH_LUXR_2"/>
    <property type="match status" value="1"/>
</dbReference>
<dbReference type="AlphaFoldDB" id="A0A7X0SHS8"/>
<reference evidence="5 6" key="1">
    <citation type="submission" date="2020-08" db="EMBL/GenBank/DDBJ databases">
        <title>Cohnella phylogeny.</title>
        <authorList>
            <person name="Dunlap C."/>
        </authorList>
    </citation>
    <scope>NUCLEOTIDE SEQUENCE [LARGE SCALE GENOMIC DNA]</scope>
    <source>
        <strain evidence="5 6">CBP 2801</strain>
    </source>
</reference>
<evidence type="ECO:0000256" key="3">
    <source>
        <dbReference type="ARBA" id="ARBA00023163"/>
    </source>
</evidence>
<accession>A0A7X0SHS8</accession>
<dbReference type="PANTHER" id="PTHR44688">
    <property type="entry name" value="DNA-BINDING TRANSCRIPTIONAL ACTIVATOR DEVR_DOSR"/>
    <property type="match status" value="1"/>
</dbReference>
<dbReference type="PANTHER" id="PTHR44688:SF16">
    <property type="entry name" value="DNA-BINDING TRANSCRIPTIONAL ACTIVATOR DEVR_DOSR"/>
    <property type="match status" value="1"/>
</dbReference>
<evidence type="ECO:0000313" key="5">
    <source>
        <dbReference type="EMBL" id="MBB6730204.1"/>
    </source>
</evidence>
<proteinExistence type="predicted"/>
<dbReference type="InterPro" id="IPR027417">
    <property type="entry name" value="P-loop_NTPase"/>
</dbReference>
<dbReference type="Pfam" id="PF00196">
    <property type="entry name" value="GerE"/>
    <property type="match status" value="1"/>
</dbReference>
<dbReference type="Pfam" id="PF17874">
    <property type="entry name" value="TPR_MalT"/>
    <property type="match status" value="1"/>
</dbReference>
<dbReference type="SUPFAM" id="SSF52540">
    <property type="entry name" value="P-loop containing nucleoside triphosphate hydrolases"/>
    <property type="match status" value="1"/>
</dbReference>
<keyword evidence="1" id="KW-0805">Transcription regulation</keyword>
<dbReference type="InterPro" id="IPR016032">
    <property type="entry name" value="Sig_transdc_resp-reg_C-effctor"/>
</dbReference>
<keyword evidence="2" id="KW-0238">DNA-binding</keyword>
<dbReference type="InterPro" id="IPR000792">
    <property type="entry name" value="Tscrpt_reg_LuxR_C"/>
</dbReference>
<dbReference type="Gene3D" id="1.10.10.10">
    <property type="entry name" value="Winged helix-like DNA-binding domain superfamily/Winged helix DNA-binding domain"/>
    <property type="match status" value="1"/>
</dbReference>
<dbReference type="CDD" id="cd06170">
    <property type="entry name" value="LuxR_C_like"/>
    <property type="match status" value="1"/>
</dbReference>
<dbReference type="Pfam" id="PF13191">
    <property type="entry name" value="AAA_16"/>
    <property type="match status" value="1"/>
</dbReference>
<gene>
    <name evidence="5" type="ORF">H7C18_04765</name>
</gene>
<evidence type="ECO:0000256" key="2">
    <source>
        <dbReference type="ARBA" id="ARBA00023125"/>
    </source>
</evidence>
<dbReference type="Proteomes" id="UP000564644">
    <property type="component" value="Unassembled WGS sequence"/>
</dbReference>
<dbReference type="Gene3D" id="3.40.50.300">
    <property type="entry name" value="P-loop containing nucleotide triphosphate hydrolases"/>
    <property type="match status" value="1"/>
</dbReference>
<dbReference type="SMART" id="SM00421">
    <property type="entry name" value="HTH_LUXR"/>
    <property type="match status" value="1"/>
</dbReference>
<evidence type="ECO:0000256" key="1">
    <source>
        <dbReference type="ARBA" id="ARBA00023015"/>
    </source>
</evidence>
<keyword evidence="3" id="KW-0804">Transcription</keyword>
<dbReference type="InterPro" id="IPR011990">
    <property type="entry name" value="TPR-like_helical_dom_sf"/>
</dbReference>
<evidence type="ECO:0000313" key="6">
    <source>
        <dbReference type="Proteomes" id="UP000564644"/>
    </source>
</evidence>
<dbReference type="PROSITE" id="PS00622">
    <property type="entry name" value="HTH_LUXR_1"/>
    <property type="match status" value="1"/>
</dbReference>
<dbReference type="PRINTS" id="PR00038">
    <property type="entry name" value="HTHLUXR"/>
</dbReference>
<comment type="caution">
    <text evidence="5">The sequence shown here is derived from an EMBL/GenBank/DDBJ whole genome shotgun (WGS) entry which is preliminary data.</text>
</comment>